<reference evidence="2 3" key="1">
    <citation type="submission" date="2018-03" db="EMBL/GenBank/DDBJ databases">
        <title>Whole genome analyses suggest that Burkholderia sensu lato contains two further novel genera in the rhizoxinica-symbiotica group Mycetohabitans gen. nov., and Trinickia gen. nov.: implications for the evolution of diazotrophy and nodulation in the Burkholderiaceae.</title>
        <authorList>
            <person name="Estrada De Los Santos P."/>
            <person name="Palmer M."/>
            <person name="Chavez-Ramirez B."/>
            <person name="Steenkamp E.T."/>
            <person name="Hirsch A.M."/>
            <person name="Manyaka P."/>
            <person name="Maluk M."/>
            <person name="Lafos M."/>
            <person name="Crook M."/>
            <person name="Gross E."/>
            <person name="Simon M.F."/>
            <person name="Bueno Dos Reis Junior F."/>
            <person name="Poole P.S."/>
            <person name="Venter S.N."/>
            <person name="James E.K."/>
        </authorList>
    </citation>
    <scope>NUCLEOTIDE SEQUENCE [LARGE SCALE GENOMIC DNA]</scope>
    <source>
        <strain evidence="2 3">JPY-366</strain>
    </source>
</reference>
<feature type="region of interest" description="Disordered" evidence="1">
    <location>
        <begin position="1"/>
        <end position="22"/>
    </location>
</feature>
<name>A0A2T3XPJ3_9BURK</name>
<dbReference type="AlphaFoldDB" id="A0A2T3XPJ3"/>
<organism evidence="2 3">
    <name type="scientific">Trinickia symbiotica</name>
    <dbReference type="NCBI Taxonomy" id="863227"/>
    <lineage>
        <taxon>Bacteria</taxon>
        <taxon>Pseudomonadati</taxon>
        <taxon>Pseudomonadota</taxon>
        <taxon>Betaproteobacteria</taxon>
        <taxon>Burkholderiales</taxon>
        <taxon>Burkholderiaceae</taxon>
        <taxon>Trinickia</taxon>
    </lineage>
</organism>
<comment type="caution">
    <text evidence="2">The sequence shown here is derived from an EMBL/GenBank/DDBJ whole genome shotgun (WGS) entry which is preliminary data.</text>
</comment>
<protein>
    <submittedName>
        <fullName evidence="2">Uncharacterized protein</fullName>
    </submittedName>
</protein>
<evidence type="ECO:0000313" key="2">
    <source>
        <dbReference type="EMBL" id="PTB18428.1"/>
    </source>
</evidence>
<dbReference type="EMBL" id="PYUC01000012">
    <property type="protein sequence ID" value="PTB18428.1"/>
    <property type="molecule type" value="Genomic_DNA"/>
</dbReference>
<sequence length="83" mass="9277">MTLSGKNAPACSRHGDEGRKGQPFVAIRQKRAMNAKAQIVLEPRDYHIRVHPRSIEPWSLTGVQAGGRLTHPKVQRVPSFRPV</sequence>
<proteinExistence type="predicted"/>
<gene>
    <name evidence="2" type="ORF">C9I57_22775</name>
</gene>
<evidence type="ECO:0000313" key="3">
    <source>
        <dbReference type="Proteomes" id="UP000240638"/>
    </source>
</evidence>
<accession>A0A2T3XPJ3</accession>
<evidence type="ECO:0000256" key="1">
    <source>
        <dbReference type="SAM" id="MobiDB-lite"/>
    </source>
</evidence>
<dbReference type="Proteomes" id="UP000240638">
    <property type="component" value="Unassembled WGS sequence"/>
</dbReference>